<dbReference type="SUPFAM" id="SSF47648">
    <property type="entry name" value="Nucleoside phosphorylase/phosphoribosyltransferase N-terminal domain"/>
    <property type="match status" value="1"/>
</dbReference>
<sequence length="333" mass="35559">MSISHYIKEIGRGKDGARALTRAQAQDLLGQVLDGQVTDLEIGGFCLAMRIKGETPEEMAGFIAAARARFALIPPSPGGRPTVVLPSYNGARKLPVLTPLLAQSLVNKGFRVVIHGLRQDPGRTTTAEVLEALGQPARADVAEVRDDAVNFVPIEILSPALRRLLDVRRVVGLRNSSHSLVKLINPCAERALVIGSYTHPEYLVSMAETYAAIKADALLSRGIEGEAVADARRVQRIDAFIGGQRVRLQDAQSGPIATDTLPDWPQDISAASIAAYIQDVLAGRRTLPMPIARQIDQIRRAHQAMASGVLPAEPATESAVSIAATAIATESPP</sequence>
<dbReference type="Gene3D" id="1.20.970.10">
    <property type="entry name" value="Transferase, Pyrimidine Nucleoside Phosphorylase, Chain C"/>
    <property type="match status" value="1"/>
</dbReference>
<proteinExistence type="predicted"/>
<dbReference type="InterPro" id="IPR005940">
    <property type="entry name" value="Anthranilate_Pribosyl_Tfrase"/>
</dbReference>
<reference evidence="5" key="1">
    <citation type="journal article" date="2020" name="MBio">
        <title>Horizontal gene transfer to a defensive symbiont with a reduced genome amongst a multipartite beetle microbiome.</title>
        <authorList>
            <person name="Waterworth S.C."/>
            <person name="Florez L.V."/>
            <person name="Rees E.R."/>
            <person name="Hertweck C."/>
            <person name="Kaltenpoth M."/>
            <person name="Kwan J.C."/>
        </authorList>
    </citation>
    <scope>NUCLEOTIDE SEQUENCE [LARGE SCALE GENOMIC DNA]</scope>
</reference>
<dbReference type="InterPro" id="IPR017459">
    <property type="entry name" value="Glycosyl_Trfase_fam3_N_dom"/>
</dbReference>
<dbReference type="GO" id="GO:0005829">
    <property type="term" value="C:cytosol"/>
    <property type="evidence" value="ECO:0007669"/>
    <property type="project" value="TreeGrafter"/>
</dbReference>
<dbReference type="Proteomes" id="UP000461670">
    <property type="component" value="Unassembled WGS sequence"/>
</dbReference>
<dbReference type="Gene3D" id="3.40.1030.10">
    <property type="entry name" value="Nucleoside phosphorylase/phosphoribosyltransferase catalytic domain"/>
    <property type="match status" value="1"/>
</dbReference>
<dbReference type="GO" id="GO:0004048">
    <property type="term" value="F:anthranilate phosphoribosyltransferase activity"/>
    <property type="evidence" value="ECO:0007669"/>
    <property type="project" value="InterPro"/>
</dbReference>
<name>A0A7V8JS82_9BURK</name>
<dbReference type="SUPFAM" id="SSF52418">
    <property type="entry name" value="Nucleoside phosphorylase/phosphoribosyltransferase catalytic domain"/>
    <property type="match status" value="1"/>
</dbReference>
<dbReference type="PANTHER" id="PTHR43285:SF4">
    <property type="entry name" value="TRANSFERASE"/>
    <property type="match status" value="1"/>
</dbReference>
<organism evidence="4 5">
    <name type="scientific">Paracidovorax wautersii</name>
    <dbReference type="NCBI Taxonomy" id="1177982"/>
    <lineage>
        <taxon>Bacteria</taxon>
        <taxon>Pseudomonadati</taxon>
        <taxon>Pseudomonadota</taxon>
        <taxon>Betaproteobacteria</taxon>
        <taxon>Burkholderiales</taxon>
        <taxon>Comamonadaceae</taxon>
        <taxon>Paracidovorax</taxon>
    </lineage>
</organism>
<keyword evidence="1" id="KW-0328">Glycosyltransferase</keyword>
<feature type="domain" description="Glycosyl transferase family 3 N-terminal" evidence="3">
    <location>
        <begin position="5"/>
        <end position="68"/>
    </location>
</feature>
<gene>
    <name evidence="4" type="primary">ybiB</name>
    <name evidence="4" type="ORF">GAK30_00042</name>
</gene>
<evidence type="ECO:0000313" key="5">
    <source>
        <dbReference type="Proteomes" id="UP000461670"/>
    </source>
</evidence>
<evidence type="ECO:0000256" key="1">
    <source>
        <dbReference type="ARBA" id="ARBA00022676"/>
    </source>
</evidence>
<dbReference type="PANTHER" id="PTHR43285">
    <property type="entry name" value="ANTHRANILATE PHOSPHORIBOSYLTRANSFERASE"/>
    <property type="match status" value="1"/>
</dbReference>
<comment type="caution">
    <text evidence="4">The sequence shown here is derived from an EMBL/GenBank/DDBJ whole genome shotgun (WGS) entry which is preliminary data.</text>
</comment>
<dbReference type="AlphaFoldDB" id="A0A7V8JS82"/>
<evidence type="ECO:0000313" key="4">
    <source>
        <dbReference type="EMBL" id="KAF1024024.1"/>
    </source>
</evidence>
<dbReference type="GO" id="GO:0000162">
    <property type="term" value="P:L-tryptophan biosynthetic process"/>
    <property type="evidence" value="ECO:0007669"/>
    <property type="project" value="InterPro"/>
</dbReference>
<dbReference type="InterPro" id="IPR036320">
    <property type="entry name" value="Glycosyl_Trfase_fam3_N_dom_sf"/>
</dbReference>
<dbReference type="NCBIfam" id="NF006005">
    <property type="entry name" value="PRK08136.1"/>
    <property type="match status" value="1"/>
</dbReference>
<keyword evidence="2" id="KW-0808">Transferase</keyword>
<dbReference type="EMBL" id="WNDQ01000001">
    <property type="protein sequence ID" value="KAF1024024.1"/>
    <property type="molecule type" value="Genomic_DNA"/>
</dbReference>
<protein>
    <recommendedName>
        <fullName evidence="3">Glycosyl transferase family 3 N-terminal domain-containing protein</fullName>
    </recommendedName>
</protein>
<dbReference type="Pfam" id="PF02885">
    <property type="entry name" value="Glycos_trans_3N"/>
    <property type="match status" value="1"/>
</dbReference>
<accession>A0A7V8JS82</accession>
<dbReference type="InterPro" id="IPR035902">
    <property type="entry name" value="Nuc_phospho_transferase"/>
</dbReference>
<evidence type="ECO:0000256" key="2">
    <source>
        <dbReference type="ARBA" id="ARBA00022679"/>
    </source>
</evidence>
<evidence type="ECO:0000259" key="3">
    <source>
        <dbReference type="Pfam" id="PF02885"/>
    </source>
</evidence>